<dbReference type="AlphaFoldDB" id="A0A4U8QBV9"/>
<evidence type="ECO:0000256" key="1">
    <source>
        <dbReference type="ARBA" id="ARBA00004651"/>
    </source>
</evidence>
<dbReference type="GO" id="GO:0022857">
    <property type="term" value="F:transmembrane transporter activity"/>
    <property type="evidence" value="ECO:0007669"/>
    <property type="project" value="InterPro"/>
</dbReference>
<feature type="transmembrane region" description="Helical" evidence="2">
    <location>
        <begin position="312"/>
        <end position="330"/>
    </location>
</feature>
<name>A0A4U8QBV9_9FIRM</name>
<reference evidence="3 4" key="1">
    <citation type="journal article" date="2019" name="Anaerobe">
        <title>Detection of Robinsoniella peoriensis in multiple bone samples of a trauma patient.</title>
        <authorList>
            <person name="Schrottner P."/>
            <person name="Hartwich K."/>
            <person name="Bunk B."/>
            <person name="Schober I."/>
            <person name="Helbig S."/>
            <person name="Rudolph W.W."/>
            <person name="Gunzer F."/>
        </authorList>
    </citation>
    <scope>NUCLEOTIDE SEQUENCE [LARGE SCALE GENOMIC DNA]</scope>
    <source>
        <strain evidence="3 4">DSM 106044</strain>
    </source>
</reference>
<keyword evidence="2" id="KW-0812">Transmembrane</keyword>
<feature type="transmembrane region" description="Helical" evidence="2">
    <location>
        <begin position="246"/>
        <end position="267"/>
    </location>
</feature>
<feature type="transmembrane region" description="Helical" evidence="2">
    <location>
        <begin position="195"/>
        <end position="216"/>
    </location>
</feature>
<feature type="transmembrane region" description="Helical" evidence="2">
    <location>
        <begin position="87"/>
        <end position="105"/>
    </location>
</feature>
<keyword evidence="2" id="KW-0472">Membrane</keyword>
<feature type="transmembrane region" description="Helical" evidence="2">
    <location>
        <begin position="125"/>
        <end position="148"/>
    </location>
</feature>
<dbReference type="Proteomes" id="UP000306509">
    <property type="component" value="Unassembled WGS sequence"/>
</dbReference>
<dbReference type="PANTHER" id="PTHR23526">
    <property type="entry name" value="INTEGRAL MEMBRANE TRANSPORT PROTEIN-RELATED"/>
    <property type="match status" value="1"/>
</dbReference>
<dbReference type="Pfam" id="PF07690">
    <property type="entry name" value="MFS_1"/>
    <property type="match status" value="1"/>
</dbReference>
<accession>A0A4U8QBV9</accession>
<feature type="transmembrane region" description="Helical" evidence="2">
    <location>
        <begin position="55"/>
        <end position="75"/>
    </location>
</feature>
<organism evidence="3 4">
    <name type="scientific">Robinsoniella peoriensis</name>
    <dbReference type="NCBI Taxonomy" id="180332"/>
    <lineage>
        <taxon>Bacteria</taxon>
        <taxon>Bacillati</taxon>
        <taxon>Bacillota</taxon>
        <taxon>Clostridia</taxon>
        <taxon>Lachnospirales</taxon>
        <taxon>Lachnospiraceae</taxon>
        <taxon>Robinsoniella</taxon>
    </lineage>
</organism>
<proteinExistence type="predicted"/>
<dbReference type="PANTHER" id="PTHR23526:SF2">
    <property type="entry name" value="MAJOR FACILITATOR SUPERFAMILY (MFS) PROFILE DOMAIN-CONTAINING PROTEIN"/>
    <property type="match status" value="1"/>
</dbReference>
<dbReference type="SUPFAM" id="SSF103473">
    <property type="entry name" value="MFS general substrate transporter"/>
    <property type="match status" value="1"/>
</dbReference>
<dbReference type="InterPro" id="IPR011701">
    <property type="entry name" value="MFS"/>
</dbReference>
<dbReference type="STRING" id="180332.GCA_000797495_00855"/>
<keyword evidence="4" id="KW-1185">Reference proteome</keyword>
<dbReference type="InterPro" id="IPR052528">
    <property type="entry name" value="Sugar_transport-like"/>
</dbReference>
<gene>
    <name evidence="3" type="ORF">DSM106044_00551</name>
</gene>
<feature type="transmembrane region" description="Helical" evidence="2">
    <location>
        <begin position="169"/>
        <end position="189"/>
    </location>
</feature>
<dbReference type="GO" id="GO:0005886">
    <property type="term" value="C:plasma membrane"/>
    <property type="evidence" value="ECO:0007669"/>
    <property type="project" value="UniProtKB-SubCell"/>
</dbReference>
<comment type="subcellular location">
    <subcellularLocation>
        <location evidence="1">Cell membrane</location>
        <topology evidence="1">Multi-pass membrane protein</topology>
    </subcellularLocation>
</comment>
<protein>
    <submittedName>
        <fullName evidence="3">Major Facilitator Superfamily protein</fullName>
    </submittedName>
</protein>
<keyword evidence="2" id="KW-1133">Transmembrane helix</keyword>
<dbReference type="InterPro" id="IPR036259">
    <property type="entry name" value="MFS_trans_sf"/>
</dbReference>
<sequence length="439" mass="49157">MDHDDRKKGMFAQVRSFNGNQKKFMVSQIVGSVYNSIVSGVLMTGFLLYTGVPAAGVGVILSIPLLANVLQVPFGKIWDFFRNSKQAINRMVLLARLLILSIVFIPLLVSEGSQRMMGVQVEFRIAAVSVILFFAYIFASSSGIRLNYWMVNSIQPDIQGTFFAFRDRIVVGLTTLISFGASTCIDTLQQKSNEYIGFAIIFFIAAAIAVIDYIVIRKIHYEEQLDGQSRISLKQCVRIFHEDKRFLHFLIYMFLLSFSMNMANPYYNAYMLEELHLNYTNIFMLTTLQVGVQIAVSSGWGRIAQHIPWKNILTIVTLVLGIQFLFWPLVTPDSIGLILVIFITSGLIATGLATAQFMLPYHYVRPHNAIRYLSINTALSACGGFLGSLTGSKIISLFKNMDLKIGTVSIGSMQMNMIISGLLILGTVCYARLKMRDES</sequence>
<comment type="caution">
    <text evidence="3">The sequence shown here is derived from an EMBL/GenBank/DDBJ whole genome shotgun (WGS) entry which is preliminary data.</text>
</comment>
<feature type="transmembrane region" description="Helical" evidence="2">
    <location>
        <begin position="279"/>
        <end position="300"/>
    </location>
</feature>
<evidence type="ECO:0000313" key="3">
    <source>
        <dbReference type="EMBL" id="TLD02572.1"/>
    </source>
</evidence>
<dbReference type="RefSeq" id="WP_044295145.1">
    <property type="nucleotide sequence ID" value="NZ_CAUSDN010000025.1"/>
</dbReference>
<dbReference type="Gene3D" id="1.20.1250.20">
    <property type="entry name" value="MFS general substrate transporter like domains"/>
    <property type="match status" value="1"/>
</dbReference>
<feature type="transmembrane region" description="Helical" evidence="2">
    <location>
        <begin position="415"/>
        <end position="433"/>
    </location>
</feature>
<feature type="transmembrane region" description="Helical" evidence="2">
    <location>
        <begin position="373"/>
        <end position="395"/>
    </location>
</feature>
<evidence type="ECO:0000313" key="4">
    <source>
        <dbReference type="Proteomes" id="UP000306509"/>
    </source>
</evidence>
<evidence type="ECO:0000256" key="2">
    <source>
        <dbReference type="SAM" id="Phobius"/>
    </source>
</evidence>
<feature type="transmembrane region" description="Helical" evidence="2">
    <location>
        <begin position="29"/>
        <end position="49"/>
    </location>
</feature>
<dbReference type="EMBL" id="QGQD01000012">
    <property type="protein sequence ID" value="TLD02572.1"/>
    <property type="molecule type" value="Genomic_DNA"/>
</dbReference>
<feature type="transmembrane region" description="Helical" evidence="2">
    <location>
        <begin position="336"/>
        <end position="361"/>
    </location>
</feature>